<evidence type="ECO:0000313" key="3">
    <source>
        <dbReference type="EMBL" id="SDL75560.1"/>
    </source>
</evidence>
<proteinExistence type="predicted"/>
<organism evidence="3 4">
    <name type="scientific">Glycomyces sambucus</name>
    <dbReference type="NCBI Taxonomy" id="380244"/>
    <lineage>
        <taxon>Bacteria</taxon>
        <taxon>Bacillati</taxon>
        <taxon>Actinomycetota</taxon>
        <taxon>Actinomycetes</taxon>
        <taxon>Glycomycetales</taxon>
        <taxon>Glycomycetaceae</taxon>
        <taxon>Glycomyces</taxon>
    </lineage>
</organism>
<dbReference type="EMBL" id="FNGF01000009">
    <property type="protein sequence ID" value="SDL75560.1"/>
    <property type="molecule type" value="Genomic_DNA"/>
</dbReference>
<feature type="transmembrane region" description="Helical" evidence="2">
    <location>
        <begin position="6"/>
        <end position="31"/>
    </location>
</feature>
<feature type="region of interest" description="Disordered" evidence="1">
    <location>
        <begin position="39"/>
        <end position="66"/>
    </location>
</feature>
<sequence length="66" mass="7365">MTGLDPIHLYAGALAVSAVAVTARAVFWYMAVRYQENTKRQAASHRADHENPKSVEYKPPDQLPPE</sequence>
<evidence type="ECO:0000313" key="4">
    <source>
        <dbReference type="Proteomes" id="UP000198662"/>
    </source>
</evidence>
<dbReference type="AlphaFoldDB" id="A0A1G9MMS3"/>
<dbReference type="RefSeq" id="WP_143034936.1">
    <property type="nucleotide sequence ID" value="NZ_FNGF01000009.1"/>
</dbReference>
<keyword evidence="2" id="KW-1133">Transmembrane helix</keyword>
<reference evidence="4" key="1">
    <citation type="submission" date="2016-10" db="EMBL/GenBank/DDBJ databases">
        <authorList>
            <person name="Varghese N."/>
            <person name="Submissions S."/>
        </authorList>
    </citation>
    <scope>NUCLEOTIDE SEQUENCE [LARGE SCALE GENOMIC DNA]</scope>
    <source>
        <strain evidence="4">CGMCC 4.3147</strain>
    </source>
</reference>
<feature type="compositionally biased region" description="Basic and acidic residues" evidence="1">
    <location>
        <begin position="45"/>
        <end position="59"/>
    </location>
</feature>
<accession>A0A1G9MMS3</accession>
<evidence type="ECO:0000256" key="1">
    <source>
        <dbReference type="SAM" id="MobiDB-lite"/>
    </source>
</evidence>
<keyword evidence="2" id="KW-0812">Transmembrane</keyword>
<protein>
    <submittedName>
        <fullName evidence="3">Uncharacterized protein</fullName>
    </submittedName>
</protein>
<keyword evidence="4" id="KW-1185">Reference proteome</keyword>
<evidence type="ECO:0000256" key="2">
    <source>
        <dbReference type="SAM" id="Phobius"/>
    </source>
</evidence>
<keyword evidence="2" id="KW-0472">Membrane</keyword>
<gene>
    <name evidence="3" type="ORF">SAMN05216298_5074</name>
</gene>
<dbReference type="Proteomes" id="UP000198662">
    <property type="component" value="Unassembled WGS sequence"/>
</dbReference>
<name>A0A1G9MMS3_9ACTN</name>
<dbReference type="STRING" id="380244.SAMN05216298_5074"/>